<name>A0A6C0CVS9_9ZZZZ</name>
<protein>
    <submittedName>
        <fullName evidence="2">Uncharacterized protein</fullName>
    </submittedName>
</protein>
<dbReference type="EMBL" id="MN739493">
    <property type="protein sequence ID" value="QHT08272.1"/>
    <property type="molecule type" value="Genomic_DNA"/>
</dbReference>
<evidence type="ECO:0000313" key="2">
    <source>
        <dbReference type="EMBL" id="QHT08272.1"/>
    </source>
</evidence>
<feature type="region of interest" description="Disordered" evidence="1">
    <location>
        <begin position="1"/>
        <end position="32"/>
    </location>
</feature>
<feature type="compositionally biased region" description="Basic residues" evidence="1">
    <location>
        <begin position="12"/>
        <end position="32"/>
    </location>
</feature>
<dbReference type="AlphaFoldDB" id="A0A6C0CVS9"/>
<proteinExistence type="predicted"/>
<reference evidence="2" key="1">
    <citation type="journal article" date="2020" name="Nature">
        <title>Giant virus diversity and host interactions through global metagenomics.</title>
        <authorList>
            <person name="Schulz F."/>
            <person name="Roux S."/>
            <person name="Paez-Espino D."/>
            <person name="Jungbluth S."/>
            <person name="Walsh D.A."/>
            <person name="Denef V.J."/>
            <person name="McMahon K.D."/>
            <person name="Konstantinidis K.T."/>
            <person name="Eloe-Fadrosh E.A."/>
            <person name="Kyrpides N.C."/>
            <person name="Woyke T."/>
        </authorList>
    </citation>
    <scope>NUCLEOTIDE SEQUENCE</scope>
    <source>
        <strain evidence="2">GVMAG-M-3300022752-66</strain>
    </source>
</reference>
<accession>A0A6C0CVS9</accession>
<evidence type="ECO:0000256" key="1">
    <source>
        <dbReference type="SAM" id="MobiDB-lite"/>
    </source>
</evidence>
<organism evidence="2">
    <name type="scientific">viral metagenome</name>
    <dbReference type="NCBI Taxonomy" id="1070528"/>
    <lineage>
        <taxon>unclassified sequences</taxon>
        <taxon>metagenomes</taxon>
        <taxon>organismal metagenomes</taxon>
    </lineage>
</organism>
<sequence>MNEPFVVMTPPHKVKRSNKKNSIKKKSFCVIS</sequence>